<accession>A0A6N3FZB6</accession>
<dbReference type="AlphaFoldDB" id="A0A6N3FZB6"/>
<dbReference type="SUPFAM" id="SSF47413">
    <property type="entry name" value="lambda repressor-like DNA-binding domains"/>
    <property type="match status" value="1"/>
</dbReference>
<name>A0A6N3FZB6_EUBLI</name>
<dbReference type="EMBL" id="CACRTR010000016">
    <property type="protein sequence ID" value="VYU57494.1"/>
    <property type="molecule type" value="Genomic_DNA"/>
</dbReference>
<dbReference type="PROSITE" id="PS50943">
    <property type="entry name" value="HTH_CROC1"/>
    <property type="match status" value="1"/>
</dbReference>
<dbReference type="SMART" id="SM00530">
    <property type="entry name" value="HTH_XRE"/>
    <property type="match status" value="1"/>
</dbReference>
<reference evidence="3" key="1">
    <citation type="submission" date="2019-11" db="EMBL/GenBank/DDBJ databases">
        <authorList>
            <person name="Feng L."/>
        </authorList>
    </citation>
    <scope>NUCLEOTIDE SEQUENCE</scope>
    <source>
        <strain evidence="3">ElimosumLFYP34</strain>
    </source>
</reference>
<dbReference type="CDD" id="cd00093">
    <property type="entry name" value="HTH_XRE"/>
    <property type="match status" value="1"/>
</dbReference>
<protein>
    <recommendedName>
        <fullName evidence="2">HTH cro/C1-type domain-containing protein</fullName>
    </recommendedName>
</protein>
<evidence type="ECO:0000313" key="3">
    <source>
        <dbReference type="EMBL" id="VYU57494.1"/>
    </source>
</evidence>
<dbReference type="Pfam" id="PF01381">
    <property type="entry name" value="HTH_3"/>
    <property type="match status" value="1"/>
</dbReference>
<evidence type="ECO:0000259" key="2">
    <source>
        <dbReference type="PROSITE" id="PS50943"/>
    </source>
</evidence>
<proteinExistence type="predicted"/>
<sequence length="71" mass="8162">MNTHKNHLKDYRIKQKLTPAQLGELAGVSRQTIFLIEENLYSPSVRLAAKFADIFNTTIDSLFTHTLEEEN</sequence>
<dbReference type="InterPro" id="IPR010982">
    <property type="entry name" value="Lambda_DNA-bd_dom_sf"/>
</dbReference>
<dbReference type="PANTHER" id="PTHR46558">
    <property type="entry name" value="TRACRIPTIONAL REGULATORY PROTEIN-RELATED-RELATED"/>
    <property type="match status" value="1"/>
</dbReference>
<evidence type="ECO:0000256" key="1">
    <source>
        <dbReference type="ARBA" id="ARBA00023125"/>
    </source>
</evidence>
<dbReference type="InterPro" id="IPR001387">
    <property type="entry name" value="Cro/C1-type_HTH"/>
</dbReference>
<keyword evidence="1" id="KW-0238">DNA-binding</keyword>
<organism evidence="3">
    <name type="scientific">Eubacterium limosum</name>
    <dbReference type="NCBI Taxonomy" id="1736"/>
    <lineage>
        <taxon>Bacteria</taxon>
        <taxon>Bacillati</taxon>
        <taxon>Bacillota</taxon>
        <taxon>Clostridia</taxon>
        <taxon>Eubacteriales</taxon>
        <taxon>Eubacteriaceae</taxon>
        <taxon>Eubacterium</taxon>
    </lineage>
</organism>
<dbReference type="GO" id="GO:0003677">
    <property type="term" value="F:DNA binding"/>
    <property type="evidence" value="ECO:0007669"/>
    <property type="project" value="UniProtKB-KW"/>
</dbReference>
<dbReference type="Gene3D" id="1.10.260.40">
    <property type="entry name" value="lambda repressor-like DNA-binding domains"/>
    <property type="match status" value="1"/>
</dbReference>
<gene>
    <name evidence="3" type="ORF">ELLFYP34_03626</name>
</gene>
<dbReference type="PANTHER" id="PTHR46558:SF4">
    <property type="entry name" value="DNA-BIDING PHAGE PROTEIN"/>
    <property type="match status" value="1"/>
</dbReference>
<feature type="domain" description="HTH cro/C1-type" evidence="2">
    <location>
        <begin position="8"/>
        <end position="62"/>
    </location>
</feature>